<dbReference type="AlphaFoldDB" id="A0A7J6LL02"/>
<dbReference type="Proteomes" id="UP000591131">
    <property type="component" value="Unassembled WGS sequence"/>
</dbReference>
<dbReference type="GO" id="GO:0008270">
    <property type="term" value="F:zinc ion binding"/>
    <property type="evidence" value="ECO:0007669"/>
    <property type="project" value="UniProtKB-KW"/>
</dbReference>
<protein>
    <recommendedName>
        <fullName evidence="5">DNL-type domain-containing protein</fullName>
    </recommendedName>
</protein>
<sequence length="254" mass="27031">MLSTTAIASSRLSIPTALSAARLLSSCQPSSVLPSRGTAPNFTAALATRFPYKGVSFFSTSTSPGESCTAASVPVGHVSSTGTIPISSLPGTKNDSAYALVFTCKKCGTRSAKKISKHSYHNGIVIVRCPGCEKLHLIADHFCWFGDEPQTIEDILREKGETVTKGTVDEAPKADQAVVAGAIADAVKDTGDMELQEGEVLPDIQIEGLDEESVKKLQFEILRRQRSKEQDAEPLRVISPEGICLVFLFALGSS</sequence>
<evidence type="ECO:0000256" key="1">
    <source>
        <dbReference type="ARBA" id="ARBA00022723"/>
    </source>
</evidence>
<dbReference type="InterPro" id="IPR007853">
    <property type="entry name" value="Znf_DNL-typ"/>
</dbReference>
<gene>
    <name evidence="6" type="ORF">FOL47_007371</name>
</gene>
<keyword evidence="7" id="KW-1185">Reference proteome</keyword>
<dbReference type="GO" id="GO:0051087">
    <property type="term" value="F:protein-folding chaperone binding"/>
    <property type="evidence" value="ECO:0007669"/>
    <property type="project" value="TreeGrafter"/>
</dbReference>
<evidence type="ECO:0000313" key="7">
    <source>
        <dbReference type="Proteomes" id="UP000591131"/>
    </source>
</evidence>
<dbReference type="Pfam" id="PF05180">
    <property type="entry name" value="zf-DNL"/>
    <property type="match status" value="1"/>
</dbReference>
<dbReference type="PROSITE" id="PS51501">
    <property type="entry name" value="ZF_DNL"/>
    <property type="match status" value="1"/>
</dbReference>
<dbReference type="GO" id="GO:0006457">
    <property type="term" value="P:protein folding"/>
    <property type="evidence" value="ECO:0007669"/>
    <property type="project" value="TreeGrafter"/>
</dbReference>
<dbReference type="GO" id="GO:0050821">
    <property type="term" value="P:protein stabilization"/>
    <property type="evidence" value="ECO:0007669"/>
    <property type="project" value="TreeGrafter"/>
</dbReference>
<organism evidence="6 7">
    <name type="scientific">Perkinsus chesapeaki</name>
    <name type="common">Clam parasite</name>
    <name type="synonym">Perkinsus andrewsi</name>
    <dbReference type="NCBI Taxonomy" id="330153"/>
    <lineage>
        <taxon>Eukaryota</taxon>
        <taxon>Sar</taxon>
        <taxon>Alveolata</taxon>
        <taxon>Perkinsozoa</taxon>
        <taxon>Perkinsea</taxon>
        <taxon>Perkinsida</taxon>
        <taxon>Perkinsidae</taxon>
        <taxon>Perkinsus</taxon>
    </lineage>
</organism>
<proteinExistence type="predicted"/>
<dbReference type="GO" id="GO:0005739">
    <property type="term" value="C:mitochondrion"/>
    <property type="evidence" value="ECO:0007669"/>
    <property type="project" value="TreeGrafter"/>
</dbReference>
<keyword evidence="2 4" id="KW-0863">Zinc-finger</keyword>
<name>A0A7J6LL02_PERCH</name>
<evidence type="ECO:0000256" key="4">
    <source>
        <dbReference type="PROSITE-ProRule" id="PRU00834"/>
    </source>
</evidence>
<evidence type="ECO:0000256" key="3">
    <source>
        <dbReference type="ARBA" id="ARBA00022833"/>
    </source>
</evidence>
<dbReference type="OrthoDB" id="512667at2759"/>
<dbReference type="PANTHER" id="PTHR20922">
    <property type="entry name" value="DNL-TYPE ZINC FINGER PROTEIN"/>
    <property type="match status" value="1"/>
</dbReference>
<reference evidence="6 7" key="1">
    <citation type="submission" date="2020-04" db="EMBL/GenBank/DDBJ databases">
        <title>Perkinsus chesapeaki whole genome sequence.</title>
        <authorList>
            <person name="Bogema D.R."/>
        </authorList>
    </citation>
    <scope>NUCLEOTIDE SEQUENCE [LARGE SCALE GENOMIC DNA]</scope>
    <source>
        <strain evidence="6">ATCC PRA-425</strain>
    </source>
</reference>
<keyword evidence="1" id="KW-0479">Metal-binding</keyword>
<dbReference type="PANTHER" id="PTHR20922:SF13">
    <property type="entry name" value="DNL-TYPE ZINC FINGER PROTEIN"/>
    <property type="match status" value="1"/>
</dbReference>
<evidence type="ECO:0000313" key="6">
    <source>
        <dbReference type="EMBL" id="KAF4659938.1"/>
    </source>
</evidence>
<feature type="domain" description="DNL-type" evidence="5">
    <location>
        <begin position="93"/>
        <end position="188"/>
    </location>
</feature>
<accession>A0A7J6LL02</accession>
<dbReference type="GO" id="GO:0030150">
    <property type="term" value="P:protein import into mitochondrial matrix"/>
    <property type="evidence" value="ECO:0007669"/>
    <property type="project" value="TreeGrafter"/>
</dbReference>
<dbReference type="InterPro" id="IPR024158">
    <property type="entry name" value="Mt_import_TIM15"/>
</dbReference>
<dbReference type="EMBL" id="JAAPAO010000433">
    <property type="protein sequence ID" value="KAF4659938.1"/>
    <property type="molecule type" value="Genomic_DNA"/>
</dbReference>
<evidence type="ECO:0000256" key="2">
    <source>
        <dbReference type="ARBA" id="ARBA00022771"/>
    </source>
</evidence>
<evidence type="ECO:0000259" key="5">
    <source>
        <dbReference type="PROSITE" id="PS51501"/>
    </source>
</evidence>
<keyword evidence="3" id="KW-0862">Zinc</keyword>
<comment type="caution">
    <text evidence="6">The sequence shown here is derived from an EMBL/GenBank/DDBJ whole genome shotgun (WGS) entry which is preliminary data.</text>
</comment>